<dbReference type="PANTHER" id="PTHR32024:SF1">
    <property type="entry name" value="KTR SYSTEM POTASSIUM UPTAKE PROTEIN B"/>
    <property type="match status" value="1"/>
</dbReference>
<dbReference type="PANTHER" id="PTHR32024">
    <property type="entry name" value="TRK SYSTEM POTASSIUM UPTAKE PROTEIN TRKG-RELATED"/>
    <property type="match status" value="1"/>
</dbReference>
<keyword evidence="4 8" id="KW-0812">Transmembrane</keyword>
<evidence type="ECO:0000256" key="5">
    <source>
        <dbReference type="ARBA" id="ARBA00022989"/>
    </source>
</evidence>
<evidence type="ECO:0000256" key="8">
    <source>
        <dbReference type="SAM" id="Phobius"/>
    </source>
</evidence>
<keyword evidence="7 8" id="KW-0472">Membrane</keyword>
<reference evidence="9 10" key="1">
    <citation type="journal article" date="2017" name="Genome Announc.">
        <title>Draft Genome Sequence of a Sporulating and Motile Strain of Lachnotalea glycerini Isolated from Water in Quebec City, Canada.</title>
        <authorList>
            <person name="Maheux A.F."/>
            <person name="Boudreau D.K."/>
            <person name="Berube E."/>
            <person name="Boissinot M."/>
            <person name="Raymond F."/>
            <person name="Brodeur S."/>
            <person name="Corbeil J."/>
            <person name="Isabel S."/>
            <person name="Omar R.F."/>
            <person name="Bergeron M.G."/>
        </authorList>
    </citation>
    <scope>NUCLEOTIDE SEQUENCE [LARGE SCALE GENOMIC DNA]</scope>
    <source>
        <strain evidence="9 10">CCRI-19302</strain>
    </source>
</reference>
<comment type="caution">
    <text evidence="9">The sequence shown here is derived from an EMBL/GenBank/DDBJ whole genome shotgun (WGS) entry which is preliminary data.</text>
</comment>
<evidence type="ECO:0000256" key="6">
    <source>
        <dbReference type="ARBA" id="ARBA00023065"/>
    </source>
</evidence>
<comment type="subcellular location">
    <subcellularLocation>
        <location evidence="1">Cell membrane</location>
        <topology evidence="1">Multi-pass membrane protein</topology>
    </subcellularLocation>
</comment>
<evidence type="ECO:0000256" key="2">
    <source>
        <dbReference type="ARBA" id="ARBA00022448"/>
    </source>
</evidence>
<dbReference type="AlphaFoldDB" id="A0A371JDD6"/>
<name>A0A371JDD6_9FIRM</name>
<protein>
    <submittedName>
        <fullName evidence="9">Potassium transporter KtrB</fullName>
    </submittedName>
</protein>
<dbReference type="EMBL" id="NOKA02000028">
    <property type="protein sequence ID" value="RDY30771.1"/>
    <property type="molecule type" value="Genomic_DNA"/>
</dbReference>
<dbReference type="Proteomes" id="UP000216411">
    <property type="component" value="Unassembled WGS sequence"/>
</dbReference>
<keyword evidence="10" id="KW-1185">Reference proteome</keyword>
<keyword evidence="2" id="KW-0813">Transport</keyword>
<evidence type="ECO:0000313" key="10">
    <source>
        <dbReference type="Proteomes" id="UP000216411"/>
    </source>
</evidence>
<feature type="non-terminal residue" evidence="9">
    <location>
        <position position="1"/>
    </location>
</feature>
<dbReference type="RefSeq" id="WP_115804229.1">
    <property type="nucleotide sequence ID" value="NZ_NOKA02000028.1"/>
</dbReference>
<dbReference type="InterPro" id="IPR003445">
    <property type="entry name" value="Cat_transpt"/>
</dbReference>
<feature type="transmembrane region" description="Helical" evidence="8">
    <location>
        <begin position="230"/>
        <end position="249"/>
    </location>
</feature>
<gene>
    <name evidence="9" type="ORF">CG710_012785</name>
</gene>
<evidence type="ECO:0000256" key="1">
    <source>
        <dbReference type="ARBA" id="ARBA00004651"/>
    </source>
</evidence>
<organism evidence="9 10">
    <name type="scientific">Lachnotalea glycerini</name>
    <dbReference type="NCBI Taxonomy" id="1763509"/>
    <lineage>
        <taxon>Bacteria</taxon>
        <taxon>Bacillati</taxon>
        <taxon>Bacillota</taxon>
        <taxon>Clostridia</taxon>
        <taxon>Lachnospirales</taxon>
        <taxon>Lachnospiraceae</taxon>
        <taxon>Lachnotalea</taxon>
    </lineage>
</organism>
<evidence type="ECO:0000256" key="3">
    <source>
        <dbReference type="ARBA" id="ARBA00022475"/>
    </source>
</evidence>
<feature type="transmembrane region" description="Helical" evidence="8">
    <location>
        <begin position="110"/>
        <end position="129"/>
    </location>
</feature>
<sequence length="328" mass="35991">VKGTLFVEAMGAILYSIQFIPEFGPLLGIWRAVFNSVSAFCNAGMDILGDSSLSEYRSNLLVNFTTMTLIIFGGIGFTVWWDVLHVTKEVLHKNIRKKLFFESLTLHSKLAISMTIYLLVTGCFIIFIFEYNNPLTMKDLSFGDKLLASMFQSVTTRTAGFFTISQEKFTNASAMISMILMFIGGSPAGTAGGMKTTTIAMIILTTISYVKSRNDTEVYKRKIASDNVRMGLVVVTLGIIVLLTSVTLMCAVEDAPFIDIIYELTSALGTVGLSRSLTPTLSTLGKIIVIVVMYIGRIGPITLVVALANRRNTMSKGIDFPEKRIMIG</sequence>
<dbReference type="GO" id="GO:0005886">
    <property type="term" value="C:plasma membrane"/>
    <property type="evidence" value="ECO:0007669"/>
    <property type="project" value="UniProtKB-SubCell"/>
</dbReference>
<dbReference type="GO" id="GO:0008324">
    <property type="term" value="F:monoatomic cation transmembrane transporter activity"/>
    <property type="evidence" value="ECO:0007669"/>
    <property type="project" value="InterPro"/>
</dbReference>
<proteinExistence type="predicted"/>
<feature type="transmembrane region" description="Helical" evidence="8">
    <location>
        <begin position="60"/>
        <end position="81"/>
    </location>
</feature>
<feature type="transmembrane region" description="Helical" evidence="8">
    <location>
        <begin position="192"/>
        <end position="210"/>
    </location>
</feature>
<evidence type="ECO:0000256" key="4">
    <source>
        <dbReference type="ARBA" id="ARBA00022692"/>
    </source>
</evidence>
<keyword evidence="5 8" id="KW-1133">Transmembrane helix</keyword>
<evidence type="ECO:0000313" key="9">
    <source>
        <dbReference type="EMBL" id="RDY30771.1"/>
    </source>
</evidence>
<dbReference type="GO" id="GO:0030001">
    <property type="term" value="P:metal ion transport"/>
    <property type="evidence" value="ECO:0007669"/>
    <property type="project" value="UniProtKB-ARBA"/>
</dbReference>
<feature type="transmembrane region" description="Helical" evidence="8">
    <location>
        <begin position="287"/>
        <end position="308"/>
    </location>
</feature>
<accession>A0A371JDD6</accession>
<dbReference type="OrthoDB" id="9810952at2"/>
<dbReference type="Pfam" id="PF02386">
    <property type="entry name" value="TrkH"/>
    <property type="match status" value="1"/>
</dbReference>
<keyword evidence="3" id="KW-1003">Cell membrane</keyword>
<keyword evidence="6" id="KW-0406">Ion transport</keyword>
<evidence type="ECO:0000256" key="7">
    <source>
        <dbReference type="ARBA" id="ARBA00023136"/>
    </source>
</evidence>